<feature type="compositionally biased region" description="Basic residues" evidence="1">
    <location>
        <begin position="95"/>
        <end position="122"/>
    </location>
</feature>
<keyword evidence="2" id="KW-1133">Transmembrane helix</keyword>
<evidence type="ECO:0000256" key="2">
    <source>
        <dbReference type="SAM" id="Phobius"/>
    </source>
</evidence>
<feature type="compositionally biased region" description="Basic and acidic residues" evidence="1">
    <location>
        <begin position="152"/>
        <end position="161"/>
    </location>
</feature>
<feature type="transmembrane region" description="Helical" evidence="2">
    <location>
        <begin position="74"/>
        <end position="92"/>
    </location>
</feature>
<accession>A0A3P7X1B6</accession>
<evidence type="ECO:0000256" key="1">
    <source>
        <dbReference type="SAM" id="MobiDB-lite"/>
    </source>
</evidence>
<keyword evidence="4" id="KW-1185">Reference proteome</keyword>
<protein>
    <submittedName>
        <fullName evidence="3">Uncharacterized protein</fullName>
    </submittedName>
</protein>
<evidence type="ECO:0000313" key="3">
    <source>
        <dbReference type="EMBL" id="VDO53324.1"/>
    </source>
</evidence>
<dbReference type="Proteomes" id="UP000268014">
    <property type="component" value="Unassembled WGS sequence"/>
</dbReference>
<feature type="region of interest" description="Disordered" evidence="1">
    <location>
        <begin position="95"/>
        <end position="161"/>
    </location>
</feature>
<name>A0A3P7X1B6_HAEPC</name>
<dbReference type="AlphaFoldDB" id="A0A3P7X1B6"/>
<keyword evidence="2" id="KW-0472">Membrane</keyword>
<gene>
    <name evidence="3" type="ORF">HPLM_LOCUS14589</name>
</gene>
<proteinExistence type="predicted"/>
<evidence type="ECO:0000313" key="4">
    <source>
        <dbReference type="Proteomes" id="UP000268014"/>
    </source>
</evidence>
<dbReference type="EMBL" id="UZAF01018621">
    <property type="protein sequence ID" value="VDO53324.1"/>
    <property type="molecule type" value="Genomic_DNA"/>
</dbReference>
<sequence length="161" mass="17909">MNLIVTWTLQSRNGSRLRTDYVKSVLIRRFKQDKDGTWTGGEVVSENLAGRINVGGSNENYTDDKPAMLSPSFVMLYLVILVALVLVVLKIYQTKPKKGKHRPKHGRKKKKDKEKKKSKSVTKTKGPSKPSTSKSGSVDEMKMSGMSGVSGSRDDVKKPLQ</sequence>
<feature type="compositionally biased region" description="Low complexity" evidence="1">
    <location>
        <begin position="123"/>
        <end position="136"/>
    </location>
</feature>
<keyword evidence="2" id="KW-0812">Transmembrane</keyword>
<organism evidence="3 4">
    <name type="scientific">Haemonchus placei</name>
    <name type="common">Barber's pole worm</name>
    <dbReference type="NCBI Taxonomy" id="6290"/>
    <lineage>
        <taxon>Eukaryota</taxon>
        <taxon>Metazoa</taxon>
        <taxon>Ecdysozoa</taxon>
        <taxon>Nematoda</taxon>
        <taxon>Chromadorea</taxon>
        <taxon>Rhabditida</taxon>
        <taxon>Rhabditina</taxon>
        <taxon>Rhabditomorpha</taxon>
        <taxon>Strongyloidea</taxon>
        <taxon>Trichostrongylidae</taxon>
        <taxon>Haemonchus</taxon>
    </lineage>
</organism>
<reference evidence="3 4" key="1">
    <citation type="submission" date="2018-11" db="EMBL/GenBank/DDBJ databases">
        <authorList>
            <consortium name="Pathogen Informatics"/>
        </authorList>
    </citation>
    <scope>NUCLEOTIDE SEQUENCE [LARGE SCALE GENOMIC DNA]</scope>
    <source>
        <strain evidence="3 4">MHpl1</strain>
    </source>
</reference>